<gene>
    <name evidence="4" type="ORF">FRZ61_04650</name>
</gene>
<evidence type="ECO:0000259" key="2">
    <source>
        <dbReference type="PROSITE" id="PS50404"/>
    </source>
</evidence>
<dbReference type="InterPro" id="IPR040079">
    <property type="entry name" value="Glutathione_S-Trfase"/>
</dbReference>
<reference evidence="4 5" key="1">
    <citation type="submission" date="2019-08" db="EMBL/GenBank/DDBJ databases">
        <title>Hyperibacter terrae gen. nov., sp. nov. and Hyperibacter viscosus sp. nov., two new members in the family Rhodospirillaceae isolated from the rhizosphere of Hypericum perforatum.</title>
        <authorList>
            <person name="Noviana Z."/>
        </authorList>
    </citation>
    <scope>NUCLEOTIDE SEQUENCE [LARGE SCALE GENOMIC DNA]</scope>
    <source>
        <strain evidence="4 5">R5959</strain>
    </source>
</reference>
<dbReference type="SFLD" id="SFLDG00358">
    <property type="entry name" value="Main_(cytGST)"/>
    <property type="match status" value="1"/>
</dbReference>
<dbReference type="Pfam" id="PF00043">
    <property type="entry name" value="GST_C"/>
    <property type="match status" value="1"/>
</dbReference>
<dbReference type="Pfam" id="PF13417">
    <property type="entry name" value="GST_N_3"/>
    <property type="match status" value="1"/>
</dbReference>
<feature type="domain" description="GST C-terminal" evidence="3">
    <location>
        <begin position="88"/>
        <end position="222"/>
    </location>
</feature>
<dbReference type="Proteomes" id="UP000325797">
    <property type="component" value="Chromosome"/>
</dbReference>
<dbReference type="GO" id="GO:0016740">
    <property type="term" value="F:transferase activity"/>
    <property type="evidence" value="ECO:0007669"/>
    <property type="project" value="UniProtKB-KW"/>
</dbReference>
<feature type="domain" description="GST N-terminal" evidence="2">
    <location>
        <begin position="1"/>
        <end position="83"/>
    </location>
</feature>
<evidence type="ECO:0000256" key="1">
    <source>
        <dbReference type="SAM" id="MobiDB-lite"/>
    </source>
</evidence>
<dbReference type="PROSITE" id="PS50405">
    <property type="entry name" value="GST_CTER"/>
    <property type="match status" value="1"/>
</dbReference>
<dbReference type="PANTHER" id="PTHR44051">
    <property type="entry name" value="GLUTATHIONE S-TRANSFERASE-RELATED"/>
    <property type="match status" value="1"/>
</dbReference>
<dbReference type="EMBL" id="CP042582">
    <property type="protein sequence ID" value="QEX20548.1"/>
    <property type="molecule type" value="Genomic_DNA"/>
</dbReference>
<dbReference type="InterPro" id="IPR036249">
    <property type="entry name" value="Thioredoxin-like_sf"/>
</dbReference>
<keyword evidence="5" id="KW-1185">Reference proteome</keyword>
<dbReference type="KEGG" id="hadh:FRZ61_04650"/>
<evidence type="ECO:0000313" key="4">
    <source>
        <dbReference type="EMBL" id="QEX20548.1"/>
    </source>
</evidence>
<dbReference type="Gene3D" id="3.40.30.10">
    <property type="entry name" value="Glutaredoxin"/>
    <property type="match status" value="1"/>
</dbReference>
<dbReference type="PROSITE" id="PS50404">
    <property type="entry name" value="GST_NTER"/>
    <property type="match status" value="1"/>
</dbReference>
<dbReference type="SUPFAM" id="SSF52833">
    <property type="entry name" value="Thioredoxin-like"/>
    <property type="match status" value="1"/>
</dbReference>
<dbReference type="Gene3D" id="1.20.1050.10">
    <property type="match status" value="1"/>
</dbReference>
<accession>A0A5J6MSJ6</accession>
<dbReference type="InterPro" id="IPR004046">
    <property type="entry name" value="GST_C"/>
</dbReference>
<dbReference type="PANTHER" id="PTHR44051:SF8">
    <property type="entry name" value="GLUTATHIONE S-TRANSFERASE GSTA"/>
    <property type="match status" value="1"/>
</dbReference>
<protein>
    <submittedName>
        <fullName evidence="4">Glutathione S-transferase</fullName>
    </submittedName>
</protein>
<dbReference type="InterPro" id="IPR004045">
    <property type="entry name" value="Glutathione_S-Trfase_N"/>
</dbReference>
<dbReference type="SFLD" id="SFLDS00019">
    <property type="entry name" value="Glutathione_Transferase_(cytos"/>
    <property type="match status" value="1"/>
</dbReference>
<dbReference type="RefSeq" id="WP_151114783.1">
    <property type="nucleotide sequence ID" value="NZ_CP042582.1"/>
</dbReference>
<dbReference type="InterPro" id="IPR010987">
    <property type="entry name" value="Glutathione-S-Trfase_C-like"/>
</dbReference>
<evidence type="ECO:0000313" key="5">
    <source>
        <dbReference type="Proteomes" id="UP000325797"/>
    </source>
</evidence>
<dbReference type="OrthoDB" id="9782992at2"/>
<proteinExistence type="predicted"/>
<sequence>MKLYSGPLSLFSRKVEIALREKGLPFDREMVPFTQAKGYSPKHPAVLAANPKGQVPVLIDGDLTIFDSTVIFEYLEEAYPQAPLYPASPRDRARCRLLELTADEILLPPLRSLMTRTSPPDPDPDRQRQRMAEADRGEIQLRDHYETLSRRLGSQDHFCGERFTVADIALFMTILWVQRLKGPKLDKHPNLAAWYSRVKSRPSAGQAAAEIAAADRELSPPL</sequence>
<dbReference type="CDD" id="cd00570">
    <property type="entry name" value="GST_N_family"/>
    <property type="match status" value="1"/>
</dbReference>
<dbReference type="SUPFAM" id="SSF47616">
    <property type="entry name" value="GST C-terminal domain-like"/>
    <property type="match status" value="1"/>
</dbReference>
<keyword evidence="4" id="KW-0808">Transferase</keyword>
<feature type="region of interest" description="Disordered" evidence="1">
    <location>
        <begin position="112"/>
        <end position="137"/>
    </location>
</feature>
<dbReference type="AlphaFoldDB" id="A0A5J6MSJ6"/>
<feature type="compositionally biased region" description="Basic and acidic residues" evidence="1">
    <location>
        <begin position="123"/>
        <end position="137"/>
    </location>
</feature>
<dbReference type="InterPro" id="IPR036282">
    <property type="entry name" value="Glutathione-S-Trfase_C_sf"/>
</dbReference>
<organism evidence="4 5">
    <name type="scientific">Hypericibacter adhaerens</name>
    <dbReference type="NCBI Taxonomy" id="2602016"/>
    <lineage>
        <taxon>Bacteria</taxon>
        <taxon>Pseudomonadati</taxon>
        <taxon>Pseudomonadota</taxon>
        <taxon>Alphaproteobacteria</taxon>
        <taxon>Rhodospirillales</taxon>
        <taxon>Dongiaceae</taxon>
        <taxon>Hypericibacter</taxon>
    </lineage>
</organism>
<name>A0A5J6MSJ6_9PROT</name>
<evidence type="ECO:0000259" key="3">
    <source>
        <dbReference type="PROSITE" id="PS50405"/>
    </source>
</evidence>